<dbReference type="Proteomes" id="UP000812966">
    <property type="component" value="Unassembled WGS sequence"/>
</dbReference>
<keyword evidence="3" id="KW-1185">Reference proteome</keyword>
<proteinExistence type="predicted"/>
<dbReference type="EMBL" id="JABELV010000086">
    <property type="protein sequence ID" value="KAG7531644.1"/>
    <property type="molecule type" value="Genomic_DNA"/>
</dbReference>
<organism evidence="2 3">
    <name type="scientific">Filobasidium floriforme</name>
    <dbReference type="NCBI Taxonomy" id="5210"/>
    <lineage>
        <taxon>Eukaryota</taxon>
        <taxon>Fungi</taxon>
        <taxon>Dikarya</taxon>
        <taxon>Basidiomycota</taxon>
        <taxon>Agaricomycotina</taxon>
        <taxon>Tremellomycetes</taxon>
        <taxon>Filobasidiales</taxon>
        <taxon>Filobasidiaceae</taxon>
        <taxon>Filobasidium</taxon>
    </lineage>
</organism>
<name>A0A8K0NSG5_9TREE</name>
<keyword evidence="1" id="KW-0812">Transmembrane</keyword>
<feature type="transmembrane region" description="Helical" evidence="1">
    <location>
        <begin position="269"/>
        <end position="294"/>
    </location>
</feature>
<sequence>MLGLRWPTRKVWRDCHFCGQSALVERATISDWNCVNPLCGQRNLSHNDEVVAATATDRPNGQTDVFSERIPSTPVESPFCAQCEESLQASLDFRANYQMGDDDEAFRIFQWDIQAFERSHPLACPACEPKIKRIIQARDSKMREKIWAEATASKADPFDAVRNGESDSDPGTLDGRARRWMRTLGMDAELWVWRAGWLGWTAGTLLYASVAFTATATWKYAWVGILAHWLTRRWIPWWRALRYRMDRVEGEDEWQTCEKIISTLRLVTLVGYTLGLGTALSIGLGTEMVIRLYAISCLRWIRPGSIVGPGLERTDTQKVSLRSIARDCGRPVIRSLASIVTRSAPPPPVKDTSTVEEMDWEPEHPRTVPSHSSFQRNCQTPAKRSFPALQPTKTMEFVVSAPPSPLDDWARFKNDITTEMTPITTSPTLMQQEETESLSVSVESVRPHTQTPLPVISSEAFRIGYAFSALLRILAVVATLTSRAGATATSRSEGFLAEGPSIIEMISSAGSGMAQRQRAQPQQTMTTRRTIATFVQALHCIHLMFRWVSAHAKPIRIIAQAANKHGSLIYWRILVELFWVVSDVLVWLTV</sequence>
<evidence type="ECO:0000256" key="1">
    <source>
        <dbReference type="SAM" id="Phobius"/>
    </source>
</evidence>
<feature type="transmembrane region" description="Helical" evidence="1">
    <location>
        <begin position="191"/>
        <end position="212"/>
    </location>
</feature>
<protein>
    <recommendedName>
        <fullName evidence="4">Ima1 N-terminal domain-containing protein</fullName>
    </recommendedName>
</protein>
<dbReference type="AlphaFoldDB" id="A0A8K0NSG5"/>
<comment type="caution">
    <text evidence="2">The sequence shown here is derived from an EMBL/GenBank/DDBJ whole genome shotgun (WGS) entry which is preliminary data.</text>
</comment>
<keyword evidence="1" id="KW-1133">Transmembrane helix</keyword>
<keyword evidence="1" id="KW-0472">Membrane</keyword>
<evidence type="ECO:0008006" key="4">
    <source>
        <dbReference type="Google" id="ProtNLM"/>
    </source>
</evidence>
<accession>A0A8K0NSG5</accession>
<gene>
    <name evidence="2" type="ORF">FFLO_04228</name>
</gene>
<evidence type="ECO:0000313" key="2">
    <source>
        <dbReference type="EMBL" id="KAG7531644.1"/>
    </source>
</evidence>
<reference evidence="2" key="1">
    <citation type="submission" date="2020-04" db="EMBL/GenBank/DDBJ databases">
        <title>Analysis of mating type loci in Filobasidium floriforme.</title>
        <authorList>
            <person name="Nowrousian M."/>
        </authorList>
    </citation>
    <scope>NUCLEOTIDE SEQUENCE</scope>
    <source>
        <strain evidence="2">CBS 6242</strain>
    </source>
</reference>
<evidence type="ECO:0000313" key="3">
    <source>
        <dbReference type="Proteomes" id="UP000812966"/>
    </source>
</evidence>